<dbReference type="Proteomes" id="UP000266643">
    <property type="component" value="Unassembled WGS sequence"/>
</dbReference>
<dbReference type="Pfam" id="PF01738">
    <property type="entry name" value="DLH"/>
    <property type="match status" value="1"/>
</dbReference>
<protein>
    <recommendedName>
        <fullName evidence="1">Dienelactone hydrolase domain-containing protein</fullName>
    </recommendedName>
</protein>
<dbReference type="PANTHER" id="PTHR17630:SF44">
    <property type="entry name" value="PROTEIN AIM2"/>
    <property type="match status" value="1"/>
</dbReference>
<sequence>MSCCPPNSLPANPTASDATPIKAGNTDDFFYDNATTSTLVLVFPDIYDPDSGRTKDNCVQLSAFFKVALVDVAPEYIDRAMIDFVEWFAARPFELLVAKIHNIVAHFQANHGVTTFGAVGYCWGAWIVAKCSADSSTELSAGVSFHPSWRVEERYHGEGSGAKIAESITVPQLILTAGNDPNWLKP</sequence>
<reference evidence="2 3" key="1">
    <citation type="submission" date="2018-08" db="EMBL/GenBank/DDBJ databases">
        <title>Aphanomyces genome sequencing and annotation.</title>
        <authorList>
            <person name="Minardi D."/>
            <person name="Oidtmann B."/>
            <person name="Van Der Giezen M."/>
            <person name="Studholme D.J."/>
        </authorList>
    </citation>
    <scope>NUCLEOTIDE SEQUENCE [LARGE SCALE GENOMIC DNA]</scope>
    <source>
        <strain evidence="2 3">D2</strain>
    </source>
</reference>
<dbReference type="GO" id="GO:0016787">
    <property type="term" value="F:hydrolase activity"/>
    <property type="evidence" value="ECO:0007669"/>
    <property type="project" value="InterPro"/>
</dbReference>
<dbReference type="Gene3D" id="3.40.50.1820">
    <property type="entry name" value="alpha/beta hydrolase"/>
    <property type="match status" value="1"/>
</dbReference>
<evidence type="ECO:0000313" key="2">
    <source>
        <dbReference type="EMBL" id="RHY57071.1"/>
    </source>
</evidence>
<accession>A0A397D1F8</accession>
<dbReference type="EMBL" id="QUTD01006170">
    <property type="protein sequence ID" value="RHY57071.1"/>
    <property type="molecule type" value="Genomic_DNA"/>
</dbReference>
<dbReference type="InterPro" id="IPR002925">
    <property type="entry name" value="Dienelactn_hydro"/>
</dbReference>
<dbReference type="VEuPathDB" id="FungiDB:H257_18871"/>
<feature type="domain" description="Dienelactone hydrolase" evidence="1">
    <location>
        <begin position="74"/>
        <end position="181"/>
    </location>
</feature>
<gene>
    <name evidence="2" type="ORF">DYB30_009421</name>
</gene>
<dbReference type="InterPro" id="IPR029058">
    <property type="entry name" value="AB_hydrolase_fold"/>
</dbReference>
<evidence type="ECO:0000313" key="3">
    <source>
        <dbReference type="Proteomes" id="UP000266643"/>
    </source>
</evidence>
<dbReference type="PANTHER" id="PTHR17630">
    <property type="entry name" value="DIENELACTONE HYDROLASE"/>
    <property type="match status" value="1"/>
</dbReference>
<organism evidence="2 3">
    <name type="scientific">Aphanomyces astaci</name>
    <name type="common">Crayfish plague agent</name>
    <dbReference type="NCBI Taxonomy" id="112090"/>
    <lineage>
        <taxon>Eukaryota</taxon>
        <taxon>Sar</taxon>
        <taxon>Stramenopiles</taxon>
        <taxon>Oomycota</taxon>
        <taxon>Saprolegniomycetes</taxon>
        <taxon>Saprolegniales</taxon>
        <taxon>Verrucalvaceae</taxon>
        <taxon>Aphanomyces</taxon>
    </lineage>
</organism>
<name>A0A397D1F8_APHAT</name>
<comment type="caution">
    <text evidence="2">The sequence shown here is derived from an EMBL/GenBank/DDBJ whole genome shotgun (WGS) entry which is preliminary data.</text>
</comment>
<dbReference type="AlphaFoldDB" id="A0A397D1F8"/>
<proteinExistence type="predicted"/>
<evidence type="ECO:0000259" key="1">
    <source>
        <dbReference type="Pfam" id="PF01738"/>
    </source>
</evidence>
<dbReference type="SUPFAM" id="SSF53474">
    <property type="entry name" value="alpha/beta-Hydrolases"/>
    <property type="match status" value="1"/>
</dbReference>